<evidence type="ECO:0000313" key="3">
    <source>
        <dbReference type="Proteomes" id="UP000178385"/>
    </source>
</evidence>
<accession>A0A1G1Y3T8</accession>
<gene>
    <name evidence="2" type="ORF">A2840_02755</name>
</gene>
<protein>
    <recommendedName>
        <fullName evidence="1">Xylose isomerase-like TIM barrel domain-containing protein</fullName>
    </recommendedName>
</protein>
<feature type="domain" description="Xylose isomerase-like TIM barrel" evidence="1">
    <location>
        <begin position="35"/>
        <end position="274"/>
    </location>
</feature>
<dbReference type="InterPro" id="IPR036237">
    <property type="entry name" value="Xyl_isomerase-like_sf"/>
</dbReference>
<dbReference type="Gene3D" id="3.20.20.150">
    <property type="entry name" value="Divalent-metal-dependent TIM barrel enzymes"/>
    <property type="match status" value="1"/>
</dbReference>
<dbReference type="Pfam" id="PF01261">
    <property type="entry name" value="AP_endonuc_2"/>
    <property type="match status" value="1"/>
</dbReference>
<dbReference type="AlphaFoldDB" id="A0A1G1Y3T8"/>
<proteinExistence type="predicted"/>
<dbReference type="EMBL" id="MHIG01000028">
    <property type="protein sequence ID" value="OGY46854.1"/>
    <property type="molecule type" value="Genomic_DNA"/>
</dbReference>
<comment type="caution">
    <text evidence="2">The sequence shown here is derived from an EMBL/GenBank/DDBJ whole genome shotgun (WGS) entry which is preliminary data.</text>
</comment>
<dbReference type="InterPro" id="IPR050312">
    <property type="entry name" value="IolE/XylAMocC-like"/>
</dbReference>
<dbReference type="Proteomes" id="UP000178385">
    <property type="component" value="Unassembled WGS sequence"/>
</dbReference>
<organism evidence="2 3">
    <name type="scientific">Candidatus Buchananbacteria bacterium RIFCSPHIGHO2_01_FULL_47_11b</name>
    <dbReference type="NCBI Taxonomy" id="1797537"/>
    <lineage>
        <taxon>Bacteria</taxon>
        <taxon>Candidatus Buchananiibacteriota</taxon>
    </lineage>
</organism>
<sequence length="282" mass="31379">MQTTKNKIGIMQGRLSPAVDGKIQFFPWATWQQEFTLAKQNGFASIEFIFDFDQYEKNPLWTNEGIEELKKLIADTGVSLDHVCADYFMVRPFMRVSEADRQSSVEILKKLIIQAAQVGATGIEVPLVDNSRIHNNEEASVVVSSIQAVLPLAEQYKIEIGLETSLPPKNFKALLEQINHPLIKANYDTGNSSSLGYDTTEEIATFGQWISNIHIKDRVLGGTTVALGTGNANFEKTFQALAKINYAGPFILQAARAADGDEIRNAKHNLKFVQNLINAYLQ</sequence>
<reference evidence="2 3" key="1">
    <citation type="journal article" date="2016" name="Nat. Commun.">
        <title>Thousands of microbial genomes shed light on interconnected biogeochemical processes in an aquifer system.</title>
        <authorList>
            <person name="Anantharaman K."/>
            <person name="Brown C.T."/>
            <person name="Hug L.A."/>
            <person name="Sharon I."/>
            <person name="Castelle C.J."/>
            <person name="Probst A.J."/>
            <person name="Thomas B.C."/>
            <person name="Singh A."/>
            <person name="Wilkins M.J."/>
            <person name="Karaoz U."/>
            <person name="Brodie E.L."/>
            <person name="Williams K.H."/>
            <person name="Hubbard S.S."/>
            <person name="Banfield J.F."/>
        </authorList>
    </citation>
    <scope>NUCLEOTIDE SEQUENCE [LARGE SCALE GENOMIC DNA]</scope>
</reference>
<name>A0A1G1Y3T8_9BACT</name>
<dbReference type="SUPFAM" id="SSF51658">
    <property type="entry name" value="Xylose isomerase-like"/>
    <property type="match status" value="1"/>
</dbReference>
<dbReference type="PANTHER" id="PTHR12110:SF53">
    <property type="entry name" value="BLR5974 PROTEIN"/>
    <property type="match status" value="1"/>
</dbReference>
<dbReference type="PANTHER" id="PTHR12110">
    <property type="entry name" value="HYDROXYPYRUVATE ISOMERASE"/>
    <property type="match status" value="1"/>
</dbReference>
<evidence type="ECO:0000313" key="2">
    <source>
        <dbReference type="EMBL" id="OGY46854.1"/>
    </source>
</evidence>
<evidence type="ECO:0000259" key="1">
    <source>
        <dbReference type="Pfam" id="PF01261"/>
    </source>
</evidence>
<dbReference type="InterPro" id="IPR013022">
    <property type="entry name" value="Xyl_isomerase-like_TIM-brl"/>
</dbReference>